<feature type="non-terminal residue" evidence="2">
    <location>
        <position position="36"/>
    </location>
</feature>
<proteinExistence type="predicted"/>
<dbReference type="EMBL" id="LXQA010041549">
    <property type="protein sequence ID" value="MCH99858.1"/>
    <property type="molecule type" value="Genomic_DNA"/>
</dbReference>
<dbReference type="Proteomes" id="UP000265520">
    <property type="component" value="Unassembled WGS sequence"/>
</dbReference>
<protein>
    <submittedName>
        <fullName evidence="2">Uncharacterized protein</fullName>
    </submittedName>
</protein>
<organism evidence="2 3">
    <name type="scientific">Trifolium medium</name>
    <dbReference type="NCBI Taxonomy" id="97028"/>
    <lineage>
        <taxon>Eukaryota</taxon>
        <taxon>Viridiplantae</taxon>
        <taxon>Streptophyta</taxon>
        <taxon>Embryophyta</taxon>
        <taxon>Tracheophyta</taxon>
        <taxon>Spermatophyta</taxon>
        <taxon>Magnoliopsida</taxon>
        <taxon>eudicotyledons</taxon>
        <taxon>Gunneridae</taxon>
        <taxon>Pentapetalae</taxon>
        <taxon>rosids</taxon>
        <taxon>fabids</taxon>
        <taxon>Fabales</taxon>
        <taxon>Fabaceae</taxon>
        <taxon>Papilionoideae</taxon>
        <taxon>50 kb inversion clade</taxon>
        <taxon>NPAAA clade</taxon>
        <taxon>Hologalegina</taxon>
        <taxon>IRL clade</taxon>
        <taxon>Trifolieae</taxon>
        <taxon>Trifolium</taxon>
    </lineage>
</organism>
<reference evidence="2 3" key="1">
    <citation type="journal article" date="2018" name="Front. Plant Sci.">
        <title>Red Clover (Trifolium pratense) and Zigzag Clover (T. medium) - A Picture of Genomic Similarities and Differences.</title>
        <authorList>
            <person name="Dluhosova J."/>
            <person name="Istvanek J."/>
            <person name="Nedelnik J."/>
            <person name="Repkova J."/>
        </authorList>
    </citation>
    <scope>NUCLEOTIDE SEQUENCE [LARGE SCALE GENOMIC DNA]</scope>
    <source>
        <strain evidence="3">cv. 10/8</strain>
        <tissue evidence="2">Leaf</tissue>
    </source>
</reference>
<sequence length="36" mass="4235">MSDAYWRYAAESQQQQQQQQQHAPSAITGKRPRPDF</sequence>
<dbReference type="AlphaFoldDB" id="A0A392NL67"/>
<evidence type="ECO:0000256" key="1">
    <source>
        <dbReference type="SAM" id="MobiDB-lite"/>
    </source>
</evidence>
<evidence type="ECO:0000313" key="2">
    <source>
        <dbReference type="EMBL" id="MCH99858.1"/>
    </source>
</evidence>
<comment type="caution">
    <text evidence="2">The sequence shown here is derived from an EMBL/GenBank/DDBJ whole genome shotgun (WGS) entry which is preliminary data.</text>
</comment>
<evidence type="ECO:0000313" key="3">
    <source>
        <dbReference type="Proteomes" id="UP000265520"/>
    </source>
</evidence>
<name>A0A392NL67_9FABA</name>
<keyword evidence="3" id="KW-1185">Reference proteome</keyword>
<accession>A0A392NL67</accession>
<feature type="region of interest" description="Disordered" evidence="1">
    <location>
        <begin position="1"/>
        <end position="36"/>
    </location>
</feature>